<sequence length="69" mass="8005">MASATCELIWLKQLLKELRFGKVTQMTLICDNQAALHIASNPVFHKRTKHIDINCHFIREKILSRDITT</sequence>
<accession>A0A151SLV8</accession>
<dbReference type="PANTHER" id="PTHR11439:SF463">
    <property type="entry name" value="REVERSE TRANSCRIPTASE TY1_COPIA-TYPE DOMAIN-CONTAINING PROTEIN"/>
    <property type="match status" value="1"/>
</dbReference>
<protein>
    <submittedName>
        <fullName evidence="1">Retrovirus-related Pol polyprotein from transposon TNT 1-94</fullName>
    </submittedName>
</protein>
<organism evidence="1 2">
    <name type="scientific">Cajanus cajan</name>
    <name type="common">Pigeon pea</name>
    <name type="synonym">Cajanus indicus</name>
    <dbReference type="NCBI Taxonomy" id="3821"/>
    <lineage>
        <taxon>Eukaryota</taxon>
        <taxon>Viridiplantae</taxon>
        <taxon>Streptophyta</taxon>
        <taxon>Embryophyta</taxon>
        <taxon>Tracheophyta</taxon>
        <taxon>Spermatophyta</taxon>
        <taxon>Magnoliopsida</taxon>
        <taxon>eudicotyledons</taxon>
        <taxon>Gunneridae</taxon>
        <taxon>Pentapetalae</taxon>
        <taxon>rosids</taxon>
        <taxon>fabids</taxon>
        <taxon>Fabales</taxon>
        <taxon>Fabaceae</taxon>
        <taxon>Papilionoideae</taxon>
        <taxon>50 kb inversion clade</taxon>
        <taxon>NPAAA clade</taxon>
        <taxon>indigoferoid/millettioid clade</taxon>
        <taxon>Phaseoleae</taxon>
        <taxon>Cajanus</taxon>
    </lineage>
</organism>
<evidence type="ECO:0000313" key="1">
    <source>
        <dbReference type="EMBL" id="KYP55800.1"/>
    </source>
</evidence>
<dbReference type="EMBL" id="CM003613">
    <property type="protein sequence ID" value="KYP55800.1"/>
    <property type="molecule type" value="Genomic_DNA"/>
</dbReference>
<dbReference type="OMA" id="VTCELIW"/>
<proteinExistence type="predicted"/>
<dbReference type="PANTHER" id="PTHR11439">
    <property type="entry name" value="GAG-POL-RELATED RETROTRANSPOSON"/>
    <property type="match status" value="1"/>
</dbReference>
<evidence type="ECO:0000313" key="2">
    <source>
        <dbReference type="Proteomes" id="UP000075243"/>
    </source>
</evidence>
<gene>
    <name evidence="1" type="ORF">KK1_002025</name>
</gene>
<keyword evidence="2" id="KW-1185">Reference proteome</keyword>
<name>A0A151SLV8_CAJCA</name>
<dbReference type="STRING" id="3821.A0A151SLV8"/>
<dbReference type="Proteomes" id="UP000075243">
    <property type="component" value="Chromosome 11"/>
</dbReference>
<reference evidence="1 2" key="1">
    <citation type="journal article" date="2012" name="Nat. Biotechnol.">
        <title>Draft genome sequence of pigeonpea (Cajanus cajan), an orphan legume crop of resource-poor farmers.</title>
        <authorList>
            <person name="Varshney R.K."/>
            <person name="Chen W."/>
            <person name="Li Y."/>
            <person name="Bharti A.K."/>
            <person name="Saxena R.K."/>
            <person name="Schlueter J.A."/>
            <person name="Donoghue M.T."/>
            <person name="Azam S."/>
            <person name="Fan G."/>
            <person name="Whaley A.M."/>
            <person name="Farmer A.D."/>
            <person name="Sheridan J."/>
            <person name="Iwata A."/>
            <person name="Tuteja R."/>
            <person name="Penmetsa R.V."/>
            <person name="Wu W."/>
            <person name="Upadhyaya H.D."/>
            <person name="Yang S.P."/>
            <person name="Shah T."/>
            <person name="Saxena K.B."/>
            <person name="Michael T."/>
            <person name="McCombie W.R."/>
            <person name="Yang B."/>
            <person name="Zhang G."/>
            <person name="Yang H."/>
            <person name="Wang J."/>
            <person name="Spillane C."/>
            <person name="Cook D.R."/>
            <person name="May G.D."/>
            <person name="Xu X."/>
            <person name="Jackson S.A."/>
        </authorList>
    </citation>
    <scope>NUCLEOTIDE SEQUENCE [LARGE SCALE GENOMIC DNA]</scope>
    <source>
        <strain evidence="2">cv. Asha</strain>
    </source>
</reference>
<dbReference type="Gramene" id="C.cajan_01975.t">
    <property type="protein sequence ID" value="C.cajan_01975.t.cds1"/>
    <property type="gene ID" value="C.cajan_01975"/>
</dbReference>
<dbReference type="AlphaFoldDB" id="A0A151SLV8"/>
<dbReference type="CDD" id="cd09272">
    <property type="entry name" value="RNase_HI_RT_Ty1"/>
    <property type="match status" value="1"/>
</dbReference>